<dbReference type="EMBL" id="CP133615">
    <property type="protein sequence ID" value="WMV24991.1"/>
    <property type="molecule type" value="Genomic_DNA"/>
</dbReference>
<proteinExistence type="predicted"/>
<dbReference type="InterPro" id="IPR026960">
    <property type="entry name" value="RVT-Znf"/>
</dbReference>
<name>A0AAF0QKJ6_SOLVR</name>
<evidence type="ECO:0000313" key="2">
    <source>
        <dbReference type="EMBL" id="WMV24991.1"/>
    </source>
</evidence>
<accession>A0AAF0QKJ6</accession>
<keyword evidence="3" id="KW-1185">Reference proteome</keyword>
<protein>
    <recommendedName>
        <fullName evidence="1">Reverse transcriptase zinc-binding domain-containing protein</fullName>
    </recommendedName>
</protein>
<sequence length="143" mass="17193">MYLPTFSPIFIHTELCSRCFFCEIETETTNHLFLHCRVTQKLWQVFLNLRGISWSMPRHTSDFLACWNREGNTSCHKERWNIVPACIWWTIWKERNQRCFENKSIPFQSLKLNRLITLYFWCNHVLPKEMEAITDFLDSLGGV</sequence>
<organism evidence="2 3">
    <name type="scientific">Solanum verrucosum</name>
    <dbReference type="NCBI Taxonomy" id="315347"/>
    <lineage>
        <taxon>Eukaryota</taxon>
        <taxon>Viridiplantae</taxon>
        <taxon>Streptophyta</taxon>
        <taxon>Embryophyta</taxon>
        <taxon>Tracheophyta</taxon>
        <taxon>Spermatophyta</taxon>
        <taxon>Magnoliopsida</taxon>
        <taxon>eudicotyledons</taxon>
        <taxon>Gunneridae</taxon>
        <taxon>Pentapetalae</taxon>
        <taxon>asterids</taxon>
        <taxon>lamiids</taxon>
        <taxon>Solanales</taxon>
        <taxon>Solanaceae</taxon>
        <taxon>Solanoideae</taxon>
        <taxon>Solaneae</taxon>
        <taxon>Solanum</taxon>
    </lineage>
</organism>
<dbReference type="AlphaFoldDB" id="A0AAF0QKJ6"/>
<dbReference type="Pfam" id="PF13966">
    <property type="entry name" value="zf-RVT"/>
    <property type="match status" value="1"/>
</dbReference>
<reference evidence="2" key="1">
    <citation type="submission" date="2023-08" db="EMBL/GenBank/DDBJ databases">
        <title>A de novo genome assembly of Solanum verrucosum Schlechtendal, a Mexican diploid species geographically isolated from the other diploid A-genome species in potato relatives.</title>
        <authorList>
            <person name="Hosaka K."/>
        </authorList>
    </citation>
    <scope>NUCLEOTIDE SEQUENCE</scope>
    <source>
        <tissue evidence="2">Young leaves</tissue>
    </source>
</reference>
<dbReference type="Proteomes" id="UP001234989">
    <property type="component" value="Chromosome 4"/>
</dbReference>
<feature type="domain" description="Reverse transcriptase zinc-binding" evidence="1">
    <location>
        <begin position="13"/>
        <end position="43"/>
    </location>
</feature>
<gene>
    <name evidence="2" type="ORF">MTR67_018376</name>
</gene>
<evidence type="ECO:0000313" key="3">
    <source>
        <dbReference type="Proteomes" id="UP001234989"/>
    </source>
</evidence>
<evidence type="ECO:0000259" key="1">
    <source>
        <dbReference type="Pfam" id="PF13966"/>
    </source>
</evidence>